<sequence>MKVARQSNVPKFHSMAPELHIDYNNRYKKVNQDPLGPVPRARPLWGHVLTCDLTAPRPHWGHRPGSDCGRASGFAPGAFPCLPEEEEKKIPENNLREKPGTPERNGGTERSQNRPDTRKLEVKDFALPVNDDTNPCGFFSLQEGRLPFLTPATQSSFFLHNQCE</sequence>
<evidence type="ECO:0000313" key="2">
    <source>
        <dbReference type="EMBL" id="GCC33576.1"/>
    </source>
</evidence>
<dbReference type="EMBL" id="BEZZ01000529">
    <property type="protein sequence ID" value="GCC33576.1"/>
    <property type="molecule type" value="Genomic_DNA"/>
</dbReference>
<comment type="caution">
    <text evidence="2">The sequence shown here is derived from an EMBL/GenBank/DDBJ whole genome shotgun (WGS) entry which is preliminary data.</text>
</comment>
<dbReference type="AlphaFoldDB" id="A0A401ST75"/>
<feature type="region of interest" description="Disordered" evidence="1">
    <location>
        <begin position="79"/>
        <end position="120"/>
    </location>
</feature>
<dbReference type="Proteomes" id="UP000287033">
    <property type="component" value="Unassembled WGS sequence"/>
</dbReference>
<accession>A0A401ST75</accession>
<proteinExistence type="predicted"/>
<feature type="compositionally biased region" description="Basic and acidic residues" evidence="1">
    <location>
        <begin position="86"/>
        <end position="101"/>
    </location>
</feature>
<feature type="compositionally biased region" description="Basic and acidic residues" evidence="1">
    <location>
        <begin position="111"/>
        <end position="120"/>
    </location>
</feature>
<organism evidence="2 3">
    <name type="scientific">Chiloscyllium punctatum</name>
    <name type="common">Brownbanded bambooshark</name>
    <name type="synonym">Hemiscyllium punctatum</name>
    <dbReference type="NCBI Taxonomy" id="137246"/>
    <lineage>
        <taxon>Eukaryota</taxon>
        <taxon>Metazoa</taxon>
        <taxon>Chordata</taxon>
        <taxon>Craniata</taxon>
        <taxon>Vertebrata</taxon>
        <taxon>Chondrichthyes</taxon>
        <taxon>Elasmobranchii</taxon>
        <taxon>Galeomorphii</taxon>
        <taxon>Galeoidea</taxon>
        <taxon>Orectolobiformes</taxon>
        <taxon>Hemiscylliidae</taxon>
        <taxon>Chiloscyllium</taxon>
    </lineage>
</organism>
<evidence type="ECO:0000313" key="3">
    <source>
        <dbReference type="Proteomes" id="UP000287033"/>
    </source>
</evidence>
<evidence type="ECO:0000256" key="1">
    <source>
        <dbReference type="SAM" id="MobiDB-lite"/>
    </source>
</evidence>
<protein>
    <submittedName>
        <fullName evidence="2">Uncharacterized protein</fullName>
    </submittedName>
</protein>
<name>A0A401ST75_CHIPU</name>
<gene>
    <name evidence="2" type="ORF">chiPu_0012046</name>
</gene>
<reference evidence="2 3" key="1">
    <citation type="journal article" date="2018" name="Nat. Ecol. Evol.">
        <title>Shark genomes provide insights into elasmobranch evolution and the origin of vertebrates.</title>
        <authorList>
            <person name="Hara Y"/>
            <person name="Yamaguchi K"/>
            <person name="Onimaru K"/>
            <person name="Kadota M"/>
            <person name="Koyanagi M"/>
            <person name="Keeley SD"/>
            <person name="Tatsumi K"/>
            <person name="Tanaka K"/>
            <person name="Motone F"/>
            <person name="Kageyama Y"/>
            <person name="Nozu R"/>
            <person name="Adachi N"/>
            <person name="Nishimura O"/>
            <person name="Nakagawa R"/>
            <person name="Tanegashima C"/>
            <person name="Kiyatake I"/>
            <person name="Matsumoto R"/>
            <person name="Murakumo K"/>
            <person name="Nishida K"/>
            <person name="Terakita A"/>
            <person name="Kuratani S"/>
            <person name="Sato K"/>
            <person name="Hyodo S Kuraku.S."/>
        </authorList>
    </citation>
    <scope>NUCLEOTIDE SEQUENCE [LARGE SCALE GENOMIC DNA]</scope>
</reference>
<keyword evidence="3" id="KW-1185">Reference proteome</keyword>